<evidence type="ECO:0000256" key="7">
    <source>
        <dbReference type="ARBA" id="ARBA00022801"/>
    </source>
</evidence>
<dbReference type="NCBIfam" id="NF001591">
    <property type="entry name" value="PRK00393.1"/>
    <property type="match status" value="1"/>
</dbReference>
<dbReference type="RefSeq" id="WP_142034351.1">
    <property type="nucleotide sequence ID" value="NZ_JBHTGS010000002.1"/>
</dbReference>
<reference evidence="12 13" key="1">
    <citation type="submission" date="2019-06" db="EMBL/GenBank/DDBJ databases">
        <title>Sequencing the genomes of 1000 actinobacteria strains.</title>
        <authorList>
            <person name="Klenk H.-P."/>
        </authorList>
    </citation>
    <scope>NUCLEOTIDE SEQUENCE [LARGE SCALE GENOMIC DNA]</scope>
    <source>
        <strain evidence="12 13">DSM 45928</strain>
    </source>
</reference>
<evidence type="ECO:0000259" key="11">
    <source>
        <dbReference type="Pfam" id="PF00925"/>
    </source>
</evidence>
<evidence type="ECO:0000256" key="8">
    <source>
        <dbReference type="ARBA" id="ARBA00022833"/>
    </source>
</evidence>
<dbReference type="InterPro" id="IPR000926">
    <property type="entry name" value="RibA"/>
</dbReference>
<sequence>MAEVKDIVPITISRPVPLNAQFISFTDLPESDEHFAIRFPVPTSVAADEAPLVRVHSECMTGDVFGSARCDCGPQLTAAISRCGAFGGYVLYMRQEGRGIGLYNKMAAYLLQDSDLDTYAANERLNRGADERRYDSAVAMLEALELTDIRLITNNPMKIDAMESAGIKIIERIPTGRFDTAGNRAYLDAKKKIAGHLLP</sequence>
<dbReference type="UniPathway" id="UPA00275"/>
<keyword evidence="6" id="KW-0547">Nucleotide-binding</keyword>
<comment type="caution">
    <text evidence="12">The sequence shown here is derived from an EMBL/GenBank/DDBJ whole genome shotgun (WGS) entry which is preliminary data.</text>
</comment>
<comment type="cofactor">
    <cofactor evidence="1">
        <name>Zn(2+)</name>
        <dbReference type="ChEBI" id="CHEBI:29105"/>
    </cofactor>
</comment>
<protein>
    <recommendedName>
        <fullName evidence="3">GTP cyclohydrolase II</fullName>
        <ecNumber evidence="3">3.5.4.25</ecNumber>
    </recommendedName>
</protein>
<dbReference type="GO" id="GO:0005829">
    <property type="term" value="C:cytosol"/>
    <property type="evidence" value="ECO:0007669"/>
    <property type="project" value="TreeGrafter"/>
</dbReference>
<dbReference type="CDD" id="cd00641">
    <property type="entry name" value="GTP_cyclohydro2"/>
    <property type="match status" value="1"/>
</dbReference>
<gene>
    <name evidence="12" type="ORF">FB566_0388</name>
</gene>
<proteinExistence type="predicted"/>
<dbReference type="InterPro" id="IPR036144">
    <property type="entry name" value="RibA-like_sf"/>
</dbReference>
<organism evidence="12 13">
    <name type="scientific">Stackebrandtia endophytica</name>
    <dbReference type="NCBI Taxonomy" id="1496996"/>
    <lineage>
        <taxon>Bacteria</taxon>
        <taxon>Bacillati</taxon>
        <taxon>Actinomycetota</taxon>
        <taxon>Actinomycetes</taxon>
        <taxon>Glycomycetales</taxon>
        <taxon>Glycomycetaceae</taxon>
        <taxon>Stackebrandtia</taxon>
    </lineage>
</organism>
<dbReference type="InterPro" id="IPR032677">
    <property type="entry name" value="GTP_cyclohydro_II"/>
</dbReference>
<accession>A0A543AQN6</accession>
<comment type="pathway">
    <text evidence="2">Cofactor biosynthesis; riboflavin biosynthesis; 5-amino-6-(D-ribitylamino)uracil from GTP: step 1/4.</text>
</comment>
<evidence type="ECO:0000256" key="5">
    <source>
        <dbReference type="ARBA" id="ARBA00022723"/>
    </source>
</evidence>
<evidence type="ECO:0000256" key="3">
    <source>
        <dbReference type="ARBA" id="ARBA00012762"/>
    </source>
</evidence>
<dbReference type="GO" id="GO:0046872">
    <property type="term" value="F:metal ion binding"/>
    <property type="evidence" value="ECO:0007669"/>
    <property type="project" value="UniProtKB-KW"/>
</dbReference>
<dbReference type="OrthoDB" id="9793111at2"/>
<evidence type="ECO:0000256" key="10">
    <source>
        <dbReference type="ARBA" id="ARBA00049295"/>
    </source>
</evidence>
<comment type="catalytic activity">
    <reaction evidence="10">
        <text>GTP + 4 H2O = 2,5-diamino-6-hydroxy-4-(5-phosphoribosylamino)-pyrimidine + formate + 2 phosphate + 3 H(+)</text>
        <dbReference type="Rhea" id="RHEA:23704"/>
        <dbReference type="ChEBI" id="CHEBI:15377"/>
        <dbReference type="ChEBI" id="CHEBI:15378"/>
        <dbReference type="ChEBI" id="CHEBI:15740"/>
        <dbReference type="ChEBI" id="CHEBI:37565"/>
        <dbReference type="ChEBI" id="CHEBI:43474"/>
        <dbReference type="ChEBI" id="CHEBI:58614"/>
        <dbReference type="EC" id="3.5.4.25"/>
    </reaction>
</comment>
<dbReference type="PANTHER" id="PTHR21327">
    <property type="entry name" value="GTP CYCLOHYDROLASE II-RELATED"/>
    <property type="match status" value="1"/>
</dbReference>
<dbReference type="GO" id="GO:0009231">
    <property type="term" value="P:riboflavin biosynthetic process"/>
    <property type="evidence" value="ECO:0007669"/>
    <property type="project" value="UniProtKB-UniPathway"/>
</dbReference>
<keyword evidence="7 12" id="KW-0378">Hydrolase</keyword>
<feature type="domain" description="GTP cyclohydrolase II" evidence="11">
    <location>
        <begin position="20"/>
        <end position="174"/>
    </location>
</feature>
<name>A0A543AQN6_9ACTN</name>
<keyword evidence="9" id="KW-0342">GTP-binding</keyword>
<dbReference type="Gene3D" id="3.40.50.10990">
    <property type="entry name" value="GTP cyclohydrolase II"/>
    <property type="match status" value="1"/>
</dbReference>
<dbReference type="Pfam" id="PF00925">
    <property type="entry name" value="GTP_cyclohydro2"/>
    <property type="match status" value="1"/>
</dbReference>
<dbReference type="GO" id="GO:0003935">
    <property type="term" value="F:GTP cyclohydrolase II activity"/>
    <property type="evidence" value="ECO:0007669"/>
    <property type="project" value="UniProtKB-EC"/>
</dbReference>
<keyword evidence="5" id="KW-0479">Metal-binding</keyword>
<dbReference type="EMBL" id="VFOW01000001">
    <property type="protein sequence ID" value="TQL74898.1"/>
    <property type="molecule type" value="Genomic_DNA"/>
</dbReference>
<dbReference type="AlphaFoldDB" id="A0A543AQN6"/>
<evidence type="ECO:0000313" key="13">
    <source>
        <dbReference type="Proteomes" id="UP000317043"/>
    </source>
</evidence>
<keyword evidence="13" id="KW-1185">Reference proteome</keyword>
<evidence type="ECO:0000256" key="6">
    <source>
        <dbReference type="ARBA" id="ARBA00022741"/>
    </source>
</evidence>
<evidence type="ECO:0000256" key="1">
    <source>
        <dbReference type="ARBA" id="ARBA00001947"/>
    </source>
</evidence>
<evidence type="ECO:0000256" key="9">
    <source>
        <dbReference type="ARBA" id="ARBA00023134"/>
    </source>
</evidence>
<keyword evidence="4" id="KW-0686">Riboflavin biosynthesis</keyword>
<dbReference type="SUPFAM" id="SSF142695">
    <property type="entry name" value="RibA-like"/>
    <property type="match status" value="1"/>
</dbReference>
<dbReference type="EC" id="3.5.4.25" evidence="3"/>
<dbReference type="GO" id="GO:0005525">
    <property type="term" value="F:GTP binding"/>
    <property type="evidence" value="ECO:0007669"/>
    <property type="project" value="UniProtKB-KW"/>
</dbReference>
<evidence type="ECO:0000313" key="12">
    <source>
        <dbReference type="EMBL" id="TQL74898.1"/>
    </source>
</evidence>
<evidence type="ECO:0000256" key="4">
    <source>
        <dbReference type="ARBA" id="ARBA00022619"/>
    </source>
</evidence>
<dbReference type="InParanoid" id="A0A543AQN6"/>
<evidence type="ECO:0000256" key="2">
    <source>
        <dbReference type="ARBA" id="ARBA00004853"/>
    </source>
</evidence>
<dbReference type="PANTHER" id="PTHR21327:SF18">
    <property type="entry name" value="3,4-DIHYDROXY-2-BUTANONE 4-PHOSPHATE SYNTHASE"/>
    <property type="match status" value="1"/>
</dbReference>
<dbReference type="Proteomes" id="UP000317043">
    <property type="component" value="Unassembled WGS sequence"/>
</dbReference>
<keyword evidence="8" id="KW-0862">Zinc</keyword>